<name>N1J947_BLUG1</name>
<dbReference type="Pfam" id="PF09088">
    <property type="entry name" value="MIF4G_like"/>
    <property type="match status" value="1"/>
</dbReference>
<dbReference type="Gene3D" id="1.25.40.180">
    <property type="match status" value="3"/>
</dbReference>
<dbReference type="InParanoid" id="N1J947"/>
<dbReference type="GO" id="GO:0005846">
    <property type="term" value="C:nuclear cap binding complex"/>
    <property type="evidence" value="ECO:0007669"/>
    <property type="project" value="InterPro"/>
</dbReference>
<feature type="domain" description="MIF4G-like type 1" evidence="2">
    <location>
        <begin position="323"/>
        <end position="512"/>
    </location>
</feature>
<comment type="caution">
    <text evidence="4">The sequence shown here is derived from an EMBL/GenBank/DDBJ whole genome shotgun (WGS) entry which is preliminary data.</text>
</comment>
<evidence type="ECO:0000313" key="5">
    <source>
        <dbReference type="Proteomes" id="UP000015441"/>
    </source>
</evidence>
<dbReference type="FunCoup" id="N1J947">
    <property type="interactions" value="788"/>
</dbReference>
<proteinExistence type="predicted"/>
<dbReference type="eggNOG" id="KOG1104">
    <property type="taxonomic scope" value="Eukaryota"/>
</dbReference>
<dbReference type="Proteomes" id="UP000015441">
    <property type="component" value="Unassembled WGS sequence"/>
</dbReference>
<dbReference type="HOGENOM" id="CLU_013816_0_0_1"/>
<feature type="compositionally biased region" description="Basic and acidic residues" evidence="1">
    <location>
        <begin position="23"/>
        <end position="40"/>
    </location>
</feature>
<dbReference type="PANTHER" id="PTHR12412">
    <property type="entry name" value="CAP BINDING PROTEIN"/>
    <property type="match status" value="1"/>
</dbReference>
<sequence>MADYDQRPRGGRGGLHANRKRRYRDEEDYDRRPQRRRHEEPISARIRKQLLSLAESPVKRVEDEIVSVAKTVCENLEDGELKAGFLGLVIQLIVEQPFKIPFVAAVILVVDTIKSELVEEVLERSVSRLNGCIQNGEWREAKLLMKFLGCLQGVLEGEGVWIALQDFLTKAVDLQTENNEETLGPELVKIILFTIPYIMSSSATDNLERAAKMIENTDIIASEPHVLQALVDPYPDEGKAKTYSSMGVLGLLQKQLSDEIANGWELACLPRPWKVLQEVETSTAEKHSLPAVLIPEIMTSGPRPLFPELYFSVYANQDVETVPPTSDIASCLLRDAIIDTINILDYNRNTTAQFLIGIDCYFSPSTFVKRATPFDRLREVEGDKSTWKPEDVAVDAVFSQLFQLPSPEHKLVYYHSVLTESCKIAPAAIAPSLGRAIRFLYRNIERMDLELGYRFMDWFAHHLSNFGFTWKWTEWIEDIELPDMNPKKAFIVGALDKEIRLSFAQRIKGTLPAPYQQLISEEKEKDTPDFKFNVDDYPFAREGQEILSLLRKKSPEESIQPIIEQIHAQATVMNYPDPLVASTDAYMTAICYIGSKSLSHVLSCIERCKERLMALGPVSPLARKQIIDSVLDYWKHQPGIGVNIVDKLLNYTILSPKSVVDWALSQDGKRLGKAYIFEMVSATIFKVTGRLRQVIQAKSVPGLSPEQFEILLKTVESERASMKELFDFMENSLLGWAKDTSDNEEDTMIQQWAMRWLRVFRRKLAVEEAWRLESEQDRTQLPTQSNAG</sequence>
<protein>
    <submittedName>
        <fullName evidence="4">Putative cap binding protein</fullName>
    </submittedName>
</protein>
<dbReference type="SUPFAM" id="SSF48371">
    <property type="entry name" value="ARM repeat"/>
    <property type="match status" value="3"/>
</dbReference>
<dbReference type="GO" id="GO:0006406">
    <property type="term" value="P:mRNA export from nucleus"/>
    <property type="evidence" value="ECO:0007669"/>
    <property type="project" value="InterPro"/>
</dbReference>
<dbReference type="FunFam" id="1.25.40.180:FF:000045">
    <property type="entry name" value="snRNA cap binding complex subunit (Gcr3), putative"/>
    <property type="match status" value="1"/>
</dbReference>
<evidence type="ECO:0000259" key="3">
    <source>
        <dbReference type="Pfam" id="PF09090"/>
    </source>
</evidence>
<feature type="region of interest" description="Disordered" evidence="1">
    <location>
        <begin position="1"/>
        <end position="40"/>
    </location>
</feature>
<dbReference type="InterPro" id="IPR015174">
    <property type="entry name" value="MIF4G-like_typ-2"/>
</dbReference>
<dbReference type="STRING" id="546991.N1J947"/>
<dbReference type="GO" id="GO:0000184">
    <property type="term" value="P:nuclear-transcribed mRNA catabolic process, nonsense-mediated decay"/>
    <property type="evidence" value="ECO:0007669"/>
    <property type="project" value="TreeGrafter"/>
</dbReference>
<dbReference type="InterPro" id="IPR027159">
    <property type="entry name" value="CBP80"/>
</dbReference>
<dbReference type="GO" id="GO:0005634">
    <property type="term" value="C:nucleus"/>
    <property type="evidence" value="ECO:0007669"/>
    <property type="project" value="TreeGrafter"/>
</dbReference>
<dbReference type="EMBL" id="CAUH01002868">
    <property type="protein sequence ID" value="CCU76661.1"/>
    <property type="molecule type" value="Genomic_DNA"/>
</dbReference>
<dbReference type="AlphaFoldDB" id="N1J947"/>
<dbReference type="GO" id="GO:0003729">
    <property type="term" value="F:mRNA binding"/>
    <property type="evidence" value="ECO:0007669"/>
    <property type="project" value="TreeGrafter"/>
</dbReference>
<dbReference type="InterPro" id="IPR015172">
    <property type="entry name" value="MIF4G-like_typ-1"/>
</dbReference>
<keyword evidence="5" id="KW-1185">Reference proteome</keyword>
<reference evidence="4 5" key="1">
    <citation type="journal article" date="2010" name="Science">
        <title>Genome expansion and gene loss in powdery mildew fungi reveal tradeoffs in extreme parasitism.</title>
        <authorList>
            <person name="Spanu P.D."/>
            <person name="Abbott J.C."/>
            <person name="Amselem J."/>
            <person name="Burgis T.A."/>
            <person name="Soanes D.M."/>
            <person name="Stueber K."/>
            <person name="Ver Loren van Themaat E."/>
            <person name="Brown J.K.M."/>
            <person name="Butcher S.A."/>
            <person name="Gurr S.J."/>
            <person name="Lebrun M.-H."/>
            <person name="Ridout C.J."/>
            <person name="Schulze-Lefert P."/>
            <person name="Talbot N.J."/>
            <person name="Ahmadinejad N."/>
            <person name="Ametz C."/>
            <person name="Barton G.R."/>
            <person name="Benjdia M."/>
            <person name="Bidzinski P."/>
            <person name="Bindschedler L.V."/>
            <person name="Both M."/>
            <person name="Brewer M.T."/>
            <person name="Cadle-Davidson L."/>
            <person name="Cadle-Davidson M.M."/>
            <person name="Collemare J."/>
            <person name="Cramer R."/>
            <person name="Frenkel O."/>
            <person name="Godfrey D."/>
            <person name="Harriman J."/>
            <person name="Hoede C."/>
            <person name="King B.C."/>
            <person name="Klages S."/>
            <person name="Kleemann J."/>
            <person name="Knoll D."/>
            <person name="Koti P.S."/>
            <person name="Kreplak J."/>
            <person name="Lopez-Ruiz F.J."/>
            <person name="Lu X."/>
            <person name="Maekawa T."/>
            <person name="Mahanil S."/>
            <person name="Micali C."/>
            <person name="Milgroom M.G."/>
            <person name="Montana G."/>
            <person name="Noir S."/>
            <person name="O'Connell R.J."/>
            <person name="Oberhaensli S."/>
            <person name="Parlange F."/>
            <person name="Pedersen C."/>
            <person name="Quesneville H."/>
            <person name="Reinhardt R."/>
            <person name="Rott M."/>
            <person name="Sacristan S."/>
            <person name="Schmidt S.M."/>
            <person name="Schoen M."/>
            <person name="Skamnioti P."/>
            <person name="Sommer H."/>
            <person name="Stephens A."/>
            <person name="Takahara H."/>
            <person name="Thordal-Christensen H."/>
            <person name="Vigouroux M."/>
            <person name="Wessling R."/>
            <person name="Wicker T."/>
            <person name="Panstruga R."/>
        </authorList>
    </citation>
    <scope>NUCLEOTIDE SEQUENCE [LARGE SCALE GENOMIC DNA]</scope>
    <source>
        <strain evidence="4">DH14</strain>
    </source>
</reference>
<dbReference type="GO" id="GO:0000339">
    <property type="term" value="F:RNA cap binding"/>
    <property type="evidence" value="ECO:0007669"/>
    <property type="project" value="InterPro"/>
</dbReference>
<organism evidence="4 5">
    <name type="scientific">Blumeria graminis f. sp. hordei (strain DH14)</name>
    <name type="common">Barley powdery mildew</name>
    <name type="synonym">Oidium monilioides f. sp. hordei</name>
    <dbReference type="NCBI Taxonomy" id="546991"/>
    <lineage>
        <taxon>Eukaryota</taxon>
        <taxon>Fungi</taxon>
        <taxon>Dikarya</taxon>
        <taxon>Ascomycota</taxon>
        <taxon>Pezizomycotina</taxon>
        <taxon>Leotiomycetes</taxon>
        <taxon>Erysiphales</taxon>
        <taxon>Erysiphaceae</taxon>
        <taxon>Blumeria</taxon>
        <taxon>Blumeria hordei</taxon>
    </lineage>
</organism>
<accession>N1J947</accession>
<dbReference type="FunFam" id="1.25.40.180:FF:000035">
    <property type="entry name" value="snRNA cap binding complex subunit (Gcr3)"/>
    <property type="match status" value="1"/>
</dbReference>
<evidence type="ECO:0000313" key="4">
    <source>
        <dbReference type="EMBL" id="CCU76661.1"/>
    </source>
</evidence>
<dbReference type="OrthoDB" id="10252707at2759"/>
<feature type="domain" description="MIF4G-like type 2" evidence="3">
    <location>
        <begin position="530"/>
        <end position="768"/>
    </location>
</feature>
<gene>
    <name evidence="4" type="ORF">BGHDH14_bgh01304</name>
</gene>
<dbReference type="PANTHER" id="PTHR12412:SF2">
    <property type="entry name" value="NUCLEAR CAP-BINDING PROTEIN SUBUNIT 1"/>
    <property type="match status" value="1"/>
</dbReference>
<evidence type="ECO:0000259" key="2">
    <source>
        <dbReference type="Pfam" id="PF09088"/>
    </source>
</evidence>
<dbReference type="InterPro" id="IPR016024">
    <property type="entry name" value="ARM-type_fold"/>
</dbReference>
<evidence type="ECO:0000256" key="1">
    <source>
        <dbReference type="SAM" id="MobiDB-lite"/>
    </source>
</evidence>
<dbReference type="Pfam" id="PF09090">
    <property type="entry name" value="MIF4G_like_2"/>
    <property type="match status" value="1"/>
</dbReference>